<evidence type="ECO:0000313" key="3">
    <source>
        <dbReference type="Proteomes" id="UP000813462"/>
    </source>
</evidence>
<reference evidence="2" key="1">
    <citation type="journal article" date="2021" name="Front. Plant Sci.">
        <title>Chromosome-Scale Genome Assembly for Chinese Sour Jujube and Insights Into Its Genome Evolution and Domestication Signature.</title>
        <authorList>
            <person name="Shen L.-Y."/>
            <person name="Luo H."/>
            <person name="Wang X.-L."/>
            <person name="Wang X.-M."/>
            <person name="Qiu X.-J."/>
            <person name="Liu H."/>
            <person name="Zhou S.-S."/>
            <person name="Jia K.-H."/>
            <person name="Nie S."/>
            <person name="Bao Y.-T."/>
            <person name="Zhang R.-G."/>
            <person name="Yun Q.-Z."/>
            <person name="Chai Y.-H."/>
            <person name="Lu J.-Y."/>
            <person name="Li Y."/>
            <person name="Zhao S.-W."/>
            <person name="Mao J.-F."/>
            <person name="Jia S.-G."/>
            <person name="Mao Y.-M."/>
        </authorList>
    </citation>
    <scope>NUCLEOTIDE SEQUENCE</scope>
    <source>
        <strain evidence="2">AT0</strain>
        <tissue evidence="2">Leaf</tissue>
    </source>
</reference>
<comment type="caution">
    <text evidence="2">The sequence shown here is derived from an EMBL/GenBank/DDBJ whole genome shotgun (WGS) entry which is preliminary data.</text>
</comment>
<protein>
    <recommendedName>
        <fullName evidence="1">Zinc knuckle CX2CX4HX4C domain-containing protein</fullName>
    </recommendedName>
</protein>
<dbReference type="EMBL" id="JAEACU010000007">
    <property type="protein sequence ID" value="KAH7522239.1"/>
    <property type="molecule type" value="Genomic_DNA"/>
</dbReference>
<gene>
    <name evidence="2" type="ORF">FEM48_Zijuj07G0117200</name>
</gene>
<organism evidence="2 3">
    <name type="scientific">Ziziphus jujuba var. spinosa</name>
    <dbReference type="NCBI Taxonomy" id="714518"/>
    <lineage>
        <taxon>Eukaryota</taxon>
        <taxon>Viridiplantae</taxon>
        <taxon>Streptophyta</taxon>
        <taxon>Embryophyta</taxon>
        <taxon>Tracheophyta</taxon>
        <taxon>Spermatophyta</taxon>
        <taxon>Magnoliopsida</taxon>
        <taxon>eudicotyledons</taxon>
        <taxon>Gunneridae</taxon>
        <taxon>Pentapetalae</taxon>
        <taxon>rosids</taxon>
        <taxon>fabids</taxon>
        <taxon>Rosales</taxon>
        <taxon>Rhamnaceae</taxon>
        <taxon>Paliureae</taxon>
        <taxon>Ziziphus</taxon>
    </lineage>
</organism>
<evidence type="ECO:0000259" key="1">
    <source>
        <dbReference type="Pfam" id="PF14392"/>
    </source>
</evidence>
<proteinExistence type="predicted"/>
<dbReference type="InterPro" id="IPR025836">
    <property type="entry name" value="Zn_knuckle_CX2CX4HX4C"/>
</dbReference>
<dbReference type="PANTHER" id="PTHR31286:SF178">
    <property type="entry name" value="DUF4283 DOMAIN-CONTAINING PROTEIN"/>
    <property type="match status" value="1"/>
</dbReference>
<name>A0A978V4F6_ZIZJJ</name>
<dbReference type="Proteomes" id="UP000813462">
    <property type="component" value="Unassembled WGS sequence"/>
</dbReference>
<accession>A0A978V4F6</accession>
<dbReference type="PANTHER" id="PTHR31286">
    <property type="entry name" value="GLYCINE-RICH CELL WALL STRUCTURAL PROTEIN 1.8-LIKE"/>
    <property type="match status" value="1"/>
</dbReference>
<sequence>MEDPNYGGELGIPELSLIADEQSAKKIHGLPLQYMTRDNAIIIGGLFKEVLQCDTASRTNIVGTRYMRIQVKVGVRKPLLTGFMQKIGHNKIWINFCYEHLAEFCYNCGVIGHGNAACAHPTLHNQLSDGYLYGPWIHAEADAYSVVVEGSSLRRMELPRKEIFDPLSSDSNPVEGMGGQEEALINLNGGERRASGFIGESTQWGRRSNNSKLIGFNLEVTSQSEPLIPRHVGEGDGVSVQHQSSSIQGPMAY</sequence>
<evidence type="ECO:0000313" key="2">
    <source>
        <dbReference type="EMBL" id="KAH7522239.1"/>
    </source>
</evidence>
<dbReference type="AlphaFoldDB" id="A0A978V4F6"/>
<feature type="domain" description="Zinc knuckle CX2CX4HX4C" evidence="1">
    <location>
        <begin position="74"/>
        <end position="119"/>
    </location>
</feature>
<dbReference type="InterPro" id="IPR040256">
    <property type="entry name" value="At4g02000-like"/>
</dbReference>
<dbReference type="Pfam" id="PF14392">
    <property type="entry name" value="zf-CCHC_4"/>
    <property type="match status" value="1"/>
</dbReference>